<accession>A0AAV2BGW6</accession>
<feature type="transmembrane region" description="Helical" evidence="7">
    <location>
        <begin position="547"/>
        <end position="566"/>
    </location>
</feature>
<organism evidence="8 9">
    <name type="scientific">Larinioides sclopetarius</name>
    <dbReference type="NCBI Taxonomy" id="280406"/>
    <lineage>
        <taxon>Eukaryota</taxon>
        <taxon>Metazoa</taxon>
        <taxon>Ecdysozoa</taxon>
        <taxon>Arthropoda</taxon>
        <taxon>Chelicerata</taxon>
        <taxon>Arachnida</taxon>
        <taxon>Araneae</taxon>
        <taxon>Araneomorphae</taxon>
        <taxon>Entelegynae</taxon>
        <taxon>Araneoidea</taxon>
        <taxon>Araneidae</taxon>
        <taxon>Larinioides</taxon>
    </lineage>
</organism>
<evidence type="ECO:0000256" key="6">
    <source>
        <dbReference type="SAM" id="MobiDB-lite"/>
    </source>
</evidence>
<keyword evidence="4 7" id="KW-1133">Transmembrane helix</keyword>
<dbReference type="PANTHER" id="PTHR21355">
    <property type="entry name" value="G-PROTEIN COUPLED RECEPTOR-ASSOCIATED PROTEIN LMBRD2"/>
    <property type="match status" value="1"/>
</dbReference>
<evidence type="ECO:0000256" key="5">
    <source>
        <dbReference type="ARBA" id="ARBA00023136"/>
    </source>
</evidence>
<proteinExistence type="inferred from homology"/>
<feature type="transmembrane region" description="Helical" evidence="7">
    <location>
        <begin position="212"/>
        <end position="230"/>
    </location>
</feature>
<dbReference type="PANTHER" id="PTHR21355:SF0">
    <property type="entry name" value="G-PROTEIN COUPLED RECEPTOR-ASSOCIATED PROTEIN LMBRD2"/>
    <property type="match status" value="1"/>
</dbReference>
<dbReference type="InterPro" id="IPR051584">
    <property type="entry name" value="GPCR-associated_LMBR1"/>
</dbReference>
<dbReference type="Proteomes" id="UP001497382">
    <property type="component" value="Unassembled WGS sequence"/>
</dbReference>
<comment type="similarity">
    <text evidence="2">Belongs to the LIMR family.</text>
</comment>
<dbReference type="Pfam" id="PF04791">
    <property type="entry name" value="LMBR1"/>
    <property type="match status" value="1"/>
</dbReference>
<keyword evidence="3 7" id="KW-0812">Transmembrane</keyword>
<dbReference type="EMBL" id="CAXIEN010000348">
    <property type="protein sequence ID" value="CAL1294543.1"/>
    <property type="molecule type" value="Genomic_DNA"/>
</dbReference>
<evidence type="ECO:0000256" key="2">
    <source>
        <dbReference type="ARBA" id="ARBA00010487"/>
    </source>
</evidence>
<evidence type="ECO:0000256" key="7">
    <source>
        <dbReference type="SAM" id="Phobius"/>
    </source>
</evidence>
<keyword evidence="5 7" id="KW-0472">Membrane</keyword>
<evidence type="ECO:0000256" key="3">
    <source>
        <dbReference type="ARBA" id="ARBA00022692"/>
    </source>
</evidence>
<feature type="transmembrane region" description="Helical" evidence="7">
    <location>
        <begin position="6"/>
        <end position="25"/>
    </location>
</feature>
<comment type="caution">
    <text evidence="8">The sequence shown here is derived from an EMBL/GenBank/DDBJ whole genome shotgun (WGS) entry which is preliminary data.</text>
</comment>
<evidence type="ECO:0008006" key="10">
    <source>
        <dbReference type="Google" id="ProtNLM"/>
    </source>
</evidence>
<name>A0AAV2BGW6_9ARAC</name>
<dbReference type="GO" id="GO:0016020">
    <property type="term" value="C:membrane"/>
    <property type="evidence" value="ECO:0007669"/>
    <property type="project" value="UniProtKB-SubCell"/>
</dbReference>
<gene>
    <name evidence="8" type="ORF">LARSCL_LOCUS18763</name>
</gene>
<feature type="transmembrane region" description="Helical" evidence="7">
    <location>
        <begin position="32"/>
        <end position="54"/>
    </location>
</feature>
<evidence type="ECO:0000313" key="8">
    <source>
        <dbReference type="EMBL" id="CAL1294543.1"/>
    </source>
</evidence>
<dbReference type="AlphaFoldDB" id="A0AAV2BGW6"/>
<protein>
    <recommendedName>
        <fullName evidence="10">LMBR1 domain-containing protein 2</fullName>
    </recommendedName>
</protein>
<evidence type="ECO:0000256" key="1">
    <source>
        <dbReference type="ARBA" id="ARBA00004141"/>
    </source>
</evidence>
<reference evidence="8 9" key="1">
    <citation type="submission" date="2024-04" db="EMBL/GenBank/DDBJ databases">
        <authorList>
            <person name="Rising A."/>
            <person name="Reimegard J."/>
            <person name="Sonavane S."/>
            <person name="Akerstrom W."/>
            <person name="Nylinder S."/>
            <person name="Hedman E."/>
            <person name="Kallberg Y."/>
        </authorList>
    </citation>
    <scope>NUCLEOTIDE SEQUENCE [LARGE SCALE GENOMIC DNA]</scope>
</reference>
<keyword evidence="9" id="KW-1185">Reference proteome</keyword>
<feature type="transmembrane region" description="Helical" evidence="7">
    <location>
        <begin position="401"/>
        <end position="425"/>
    </location>
</feature>
<feature type="transmembrane region" description="Helical" evidence="7">
    <location>
        <begin position="173"/>
        <end position="192"/>
    </location>
</feature>
<dbReference type="InterPro" id="IPR006876">
    <property type="entry name" value="LMBR1-like_membr_prot"/>
</dbReference>
<evidence type="ECO:0000256" key="4">
    <source>
        <dbReference type="ARBA" id="ARBA00022989"/>
    </source>
</evidence>
<comment type="subcellular location">
    <subcellularLocation>
        <location evidence="1">Membrane</location>
        <topology evidence="1">Multi-pass membrane protein</topology>
    </subcellularLocation>
</comment>
<feature type="region of interest" description="Disordered" evidence="6">
    <location>
        <begin position="608"/>
        <end position="652"/>
    </location>
</feature>
<feature type="transmembrane region" description="Helical" evidence="7">
    <location>
        <begin position="445"/>
        <end position="469"/>
    </location>
</feature>
<sequence>MIIGPFVLEIVVTFFIVACLLQKYGNCRKHHILVTANVFIAWYFAFIIICILPLDVSSTAYRQCLRDNFDTTTPYPVVTTEIPTNSSEVSNASSFEQNKSIQNIVDFQGLSFENACQLPWSYVSDEVLQSLWRVVYWTAQTLTWIILPMMQSYSTAGDFTISGKLKTALVENAIYYGSYLLIFGVLLIYVVLQPNSNLDGSHLKVICITASNTWGLFLLVLLEGYGLVEIPRKLWNTTKKGYMLNFLYFKASKVSAERCEAEERIDDLMEEITHISNTTPANHPTRPYVDLILEKLPDERKSVTQLRRSRDDGRFSIDGISVKGLAKLHKQIIRAIHMYRRTQCQWNMLLEQVFHWEDVVANESNREKIFKTSVKTTKSPFLKFIQTPKIEWYWNCMLRNWVYRTLCVVLSVFSAIVVWSELTFFTQSPTLSIFALFIKSAKANYNYILIEIISTATIAYLCVCAYYTVFRIRILNYYYLAPHHQTNEYSLIFCGMLLCRLTPPLCLNFLGLIHLDSHVTKNSNIEETSYTKIMGHMDVIPIISDGFNIYFPILIFFVCLATYFNICSRILHFIGFEQFIGDDEMTSDLIEEGRELVKREKNRRLRVENRELRRRQSGRPTSSSLSRTNRRSGAREMSGMASSSPEENSRLELLKDVEPIDYTEERNHSPEEFGRPLHYEEYMGEDGNTYLRSSWSRIGRPPAGIFDDV</sequence>
<evidence type="ECO:0000313" key="9">
    <source>
        <dbReference type="Proteomes" id="UP001497382"/>
    </source>
</evidence>
<feature type="transmembrane region" description="Helical" evidence="7">
    <location>
        <begin position="489"/>
        <end position="513"/>
    </location>
</feature>